<reference evidence="2" key="1">
    <citation type="submission" date="2016-10" db="EMBL/GenBank/DDBJ databases">
        <authorList>
            <person name="Varghese N."/>
            <person name="Submissions S."/>
        </authorList>
    </citation>
    <scope>NUCLEOTIDE SEQUENCE [LARGE SCALE GENOMIC DNA]</scope>
    <source>
        <strain evidence="2">DSM 21368</strain>
    </source>
</reference>
<keyword evidence="2" id="KW-1185">Reference proteome</keyword>
<dbReference type="Proteomes" id="UP000199220">
    <property type="component" value="Unassembled WGS sequence"/>
</dbReference>
<name>A0A1H5KUM7_9MICO</name>
<evidence type="ECO:0000313" key="2">
    <source>
        <dbReference type="Proteomes" id="UP000199220"/>
    </source>
</evidence>
<dbReference type="Gene3D" id="3.40.30.10">
    <property type="entry name" value="Glutaredoxin"/>
    <property type="match status" value="1"/>
</dbReference>
<dbReference type="CDD" id="cd02970">
    <property type="entry name" value="PRX_like2"/>
    <property type="match status" value="1"/>
</dbReference>
<protein>
    <submittedName>
        <fullName evidence="1">Peroxiredoxin</fullName>
    </submittedName>
</protein>
<sequence>MHVPYRSLDAAGESGAVEVPDSERLMHLQFRRYAGCPICNRHLRFFVDRHDEIRRAGIAEVAVFHSSHEVLTPLALGFPFPLIPDPGKHLYREFGVEQSWRAITHPKAWLAATAGWLKQPPSLPADDGSGHLGLPADFLIAPDARILAVGYGAHADDHWSVDDVLRLAAEAGSAGNGGEH</sequence>
<dbReference type="Pfam" id="PF13911">
    <property type="entry name" value="AhpC-TSA_2"/>
    <property type="match status" value="1"/>
</dbReference>
<dbReference type="STRING" id="648782.SAMN04488554_2442"/>
<dbReference type="EMBL" id="FNTX01000002">
    <property type="protein sequence ID" value="SEE68097.1"/>
    <property type="molecule type" value="Genomic_DNA"/>
</dbReference>
<proteinExistence type="predicted"/>
<dbReference type="AlphaFoldDB" id="A0A1H5KUM7"/>
<dbReference type="InterPro" id="IPR036249">
    <property type="entry name" value="Thioredoxin-like_sf"/>
</dbReference>
<gene>
    <name evidence="1" type="ORF">SAMN04488554_2442</name>
</gene>
<accession>A0A1H5KUM7</accession>
<dbReference type="SUPFAM" id="SSF52833">
    <property type="entry name" value="Thioredoxin-like"/>
    <property type="match status" value="1"/>
</dbReference>
<organism evidence="1 2">
    <name type="scientific">Ruania alba</name>
    <dbReference type="NCBI Taxonomy" id="648782"/>
    <lineage>
        <taxon>Bacteria</taxon>
        <taxon>Bacillati</taxon>
        <taxon>Actinomycetota</taxon>
        <taxon>Actinomycetes</taxon>
        <taxon>Micrococcales</taxon>
        <taxon>Ruaniaceae</taxon>
        <taxon>Ruania</taxon>
    </lineage>
</organism>
<evidence type="ECO:0000313" key="1">
    <source>
        <dbReference type="EMBL" id="SEE68097.1"/>
    </source>
</evidence>
<dbReference type="InterPro" id="IPR032801">
    <property type="entry name" value="PXL2A/B/C"/>
</dbReference>